<evidence type="ECO:0000256" key="3">
    <source>
        <dbReference type="ARBA" id="ARBA00022630"/>
    </source>
</evidence>
<keyword evidence="8" id="KW-0934">Plastid</keyword>
<dbReference type="GeneID" id="6481782"/>
<evidence type="ECO:0000256" key="2">
    <source>
        <dbReference type="ARBA" id="ARBA00010790"/>
    </source>
</evidence>
<organism evidence="8">
    <name type="scientific">Paulinella chromatophora</name>
    <dbReference type="NCBI Taxonomy" id="39717"/>
    <lineage>
        <taxon>Eukaryota</taxon>
        <taxon>Sar</taxon>
        <taxon>Rhizaria</taxon>
        <taxon>Cercozoa</taxon>
        <taxon>Imbricatea</taxon>
        <taxon>Silicofilosea</taxon>
        <taxon>Euglyphida</taxon>
        <taxon>Paulinellidae</taxon>
        <taxon>Paulinella</taxon>
    </lineage>
</organism>
<dbReference type="AlphaFoldDB" id="B1X5L2"/>
<gene>
    <name evidence="8" type="ordered locus">PCC_0818</name>
</gene>
<dbReference type="InterPro" id="IPR000172">
    <property type="entry name" value="GMC_OxRdtase_N"/>
</dbReference>
<dbReference type="SUPFAM" id="SSF51905">
    <property type="entry name" value="FAD/NAD(P)-binding domain"/>
    <property type="match status" value="1"/>
</dbReference>
<proteinExistence type="inferred from homology"/>
<dbReference type="InterPro" id="IPR051473">
    <property type="entry name" value="P2Ox-like"/>
</dbReference>
<reference evidence="8" key="2">
    <citation type="journal article" date="2008" name="Curr. Biol.">
        <title>Chromatophore genome sequence of Paulinella sheds light on acquisition of photosynthesis by eukaryotes.</title>
        <authorList>
            <person name="Nowack E.C.M."/>
            <person name="Melkonian M."/>
            <person name="Gloeckner G."/>
        </authorList>
    </citation>
    <scope>NUCLEOTIDE SEQUENCE [LARGE SCALE GENOMIC DNA]</scope>
</reference>
<name>B1X5L2_PAUCH</name>
<evidence type="ECO:0000256" key="5">
    <source>
        <dbReference type="ARBA" id="ARBA00023002"/>
    </source>
</evidence>
<dbReference type="Pfam" id="PF00732">
    <property type="entry name" value="GMC_oxred_N"/>
    <property type="match status" value="1"/>
</dbReference>
<comment type="cofactor">
    <cofactor evidence="1">
        <name>FAD</name>
        <dbReference type="ChEBI" id="CHEBI:57692"/>
    </cofactor>
</comment>
<evidence type="ECO:0000313" key="8">
    <source>
        <dbReference type="EMBL" id="ACB43231.1"/>
    </source>
</evidence>
<evidence type="ECO:0000256" key="1">
    <source>
        <dbReference type="ARBA" id="ARBA00001974"/>
    </source>
</evidence>
<feature type="domain" description="Glucose-methanol-choline oxidoreductase N-terminal" evidence="6">
    <location>
        <begin position="25"/>
        <end position="298"/>
    </location>
</feature>
<dbReference type="GO" id="GO:0050660">
    <property type="term" value="F:flavin adenine dinucleotide binding"/>
    <property type="evidence" value="ECO:0007669"/>
    <property type="project" value="InterPro"/>
</dbReference>
<keyword evidence="4" id="KW-0274">FAD</keyword>
<accession>B1X5L2</accession>
<dbReference type="GO" id="GO:0016614">
    <property type="term" value="F:oxidoreductase activity, acting on CH-OH group of donors"/>
    <property type="evidence" value="ECO:0007669"/>
    <property type="project" value="InterPro"/>
</dbReference>
<feature type="domain" description="Glucose-methanol-choline oxidoreductase C-terminal" evidence="7">
    <location>
        <begin position="402"/>
        <end position="537"/>
    </location>
</feature>
<dbReference type="EMBL" id="CP000815">
    <property type="protein sequence ID" value="ACB43231.1"/>
    <property type="molecule type" value="Genomic_DNA"/>
</dbReference>
<dbReference type="PANTHER" id="PTHR42784">
    <property type="entry name" value="PYRANOSE 2-OXIDASE"/>
    <property type="match status" value="1"/>
</dbReference>
<sequence>MTRLSMAKEKQFDALVVGSGPNGSIAAMVLAQSGLQVLVLEAGPDLPPKRALSKEPINTLRRIANLNNHKHSQQMQHPGYWKTNPELFVDEQLNPYSTPETYPFLWTRGRQVGGKSLTWGGITLRLSDFEFKSSNRDGYGIDWPINHKDLDPYYTKIEKMLNVHGHRDGLPQLPDGRYNTPFQFTEGEKQLQYFTRKELGLPLIHSRGLGLHNRDEIGPWPRSSTQGGALAIAIATGKVQICSNAIVSHVELDASQLRATGVVYIDRINGSQHRVEANLVVLCTSTIETVRLLLNSNESHRTGGFIDPSGSLGHYVMDHISSSCFFTLNTNYKSPKQAKLSGAGSAFIPNTLNLGSSCDLPFLRGYGIWSAIQRFDPPSFFKRYSENGIGFLIGHGEVLPKFSNRISLGESNDAWGIPIPFIECCWGENEEKMLKHMHKRMKEIVSVSGGVIHPFQELLKIPFVEPLVKSKVALSTQAAPPGYYIHELGGARMASNERDGVVNPWNKVWRCQNLLITDGACWPSAGWQSPTLTQMAITWRACANIVRKYDQE</sequence>
<geneLocation type="organellar chromatophore" evidence="8"/>
<dbReference type="RefSeq" id="YP_002049441.1">
    <property type="nucleotide sequence ID" value="NC_011087.1"/>
</dbReference>
<dbReference type="Pfam" id="PF05199">
    <property type="entry name" value="GMC_oxred_C"/>
    <property type="match status" value="1"/>
</dbReference>
<reference evidence="8" key="1">
    <citation type="submission" date="2007-08" db="EMBL/GenBank/DDBJ databases">
        <authorList>
            <person name="Gloeckner G."/>
            <person name="Nowack E."/>
            <person name="Melkonian M."/>
        </authorList>
    </citation>
    <scope>NUCLEOTIDE SEQUENCE</scope>
</reference>
<comment type="similarity">
    <text evidence="2">Belongs to the GMC oxidoreductase family.</text>
</comment>
<keyword evidence="3" id="KW-0285">Flavoprotein</keyword>
<dbReference type="PANTHER" id="PTHR42784:SF1">
    <property type="entry name" value="PYRANOSE 2-OXIDASE"/>
    <property type="match status" value="1"/>
</dbReference>
<dbReference type="Gene3D" id="3.50.50.60">
    <property type="entry name" value="FAD/NAD(P)-binding domain"/>
    <property type="match status" value="2"/>
</dbReference>
<evidence type="ECO:0000259" key="6">
    <source>
        <dbReference type="Pfam" id="PF00732"/>
    </source>
</evidence>
<dbReference type="SUPFAM" id="SSF54373">
    <property type="entry name" value="FAD-linked reductases, C-terminal domain"/>
    <property type="match status" value="1"/>
</dbReference>
<keyword evidence="5" id="KW-0560">Oxidoreductase</keyword>
<protein>
    <submittedName>
        <fullName evidence="8">Glucose-methanol-choline (GMC) oxidoreductase:NAD binding site</fullName>
    </submittedName>
</protein>
<evidence type="ECO:0000256" key="4">
    <source>
        <dbReference type="ARBA" id="ARBA00022827"/>
    </source>
</evidence>
<dbReference type="InterPro" id="IPR007867">
    <property type="entry name" value="GMC_OxRtase_C"/>
</dbReference>
<dbReference type="InterPro" id="IPR036188">
    <property type="entry name" value="FAD/NAD-bd_sf"/>
</dbReference>
<evidence type="ECO:0000259" key="7">
    <source>
        <dbReference type="Pfam" id="PF05199"/>
    </source>
</evidence>